<dbReference type="SMART" id="SM00220">
    <property type="entry name" value="S_TKc"/>
    <property type="match status" value="1"/>
</dbReference>
<sequence length="435" mass="49080">MSHRHTFTALNQTFVVDSEYDFVKELGQGAYGCVVAARHRRSGEGCAIKKITNINTKRILTKRCLREIRLLHHFRGHKNITCLYDMDIVFEPSSDFNEVYLYEELMEADLHAIIRSGQPLSDAHFQSFIYQTLCGLKYIHSANVLHRDLKPGNLLVNADCELKICDFGLARGYQPGPGAQQTQSNKGQQGFMTEYVATRWYRAPEIMLSFANYGPAIDIWSVGCIFAELLGGKPIFKGRDYVDQLNQILHYLGTPSEDTLRRVGSPRAQDYIRSLPIKPRIPFQSLYPHANPLAIDLLAQMLCFDPAKRISCEKALEHPYLAVWHDAADEPVCSQPFDFGFEDVDDMPGMKALIVQEVNTFRALVRSQARQQQQARKQDSLPIPSRDDILASPVRENDATSGYTFPHPNAPAPSGDMVEEPGQELDRELGAYGAR</sequence>
<dbReference type="STRING" id="1353952.A0A165DF16"/>
<evidence type="ECO:0000256" key="4">
    <source>
        <dbReference type="ARBA" id="ARBA00022777"/>
    </source>
</evidence>
<evidence type="ECO:0000256" key="2">
    <source>
        <dbReference type="ARBA" id="ARBA00022679"/>
    </source>
</evidence>
<dbReference type="PROSITE" id="PS50011">
    <property type="entry name" value="PROTEIN_KINASE_DOM"/>
    <property type="match status" value="1"/>
</dbReference>
<dbReference type="Gene3D" id="3.30.200.20">
    <property type="entry name" value="Phosphorylase Kinase, domain 1"/>
    <property type="match status" value="1"/>
</dbReference>
<evidence type="ECO:0000256" key="7">
    <source>
        <dbReference type="RuleBase" id="RU000304"/>
    </source>
</evidence>
<dbReference type="InterPro" id="IPR008271">
    <property type="entry name" value="Ser/Thr_kinase_AS"/>
</dbReference>
<dbReference type="InParanoid" id="A0A165DF16"/>
<keyword evidence="11" id="KW-1185">Reference proteome</keyword>
<evidence type="ECO:0000313" key="11">
    <source>
        <dbReference type="Proteomes" id="UP000076842"/>
    </source>
</evidence>
<organism evidence="10 11">
    <name type="scientific">Calocera cornea HHB12733</name>
    <dbReference type="NCBI Taxonomy" id="1353952"/>
    <lineage>
        <taxon>Eukaryota</taxon>
        <taxon>Fungi</taxon>
        <taxon>Dikarya</taxon>
        <taxon>Basidiomycota</taxon>
        <taxon>Agaricomycotina</taxon>
        <taxon>Dacrymycetes</taxon>
        <taxon>Dacrymycetales</taxon>
        <taxon>Dacrymycetaceae</taxon>
        <taxon>Calocera</taxon>
    </lineage>
</organism>
<keyword evidence="3 6" id="KW-0547">Nucleotide-binding</keyword>
<dbReference type="EMBL" id="KV424059">
    <property type="protein sequence ID" value="KZT52671.1"/>
    <property type="molecule type" value="Genomic_DNA"/>
</dbReference>
<dbReference type="Proteomes" id="UP000076842">
    <property type="component" value="Unassembled WGS sequence"/>
</dbReference>
<keyword evidence="4 10" id="KW-0418">Kinase</keyword>
<dbReference type="SUPFAM" id="SSF56112">
    <property type="entry name" value="Protein kinase-like (PK-like)"/>
    <property type="match status" value="1"/>
</dbReference>
<evidence type="ECO:0000256" key="1">
    <source>
        <dbReference type="ARBA" id="ARBA00022527"/>
    </source>
</evidence>
<dbReference type="OrthoDB" id="192887at2759"/>
<dbReference type="GO" id="GO:0005524">
    <property type="term" value="F:ATP binding"/>
    <property type="evidence" value="ECO:0007669"/>
    <property type="project" value="UniProtKB-UniRule"/>
</dbReference>
<feature type="region of interest" description="Disordered" evidence="8">
    <location>
        <begin position="369"/>
        <end position="435"/>
    </location>
</feature>
<dbReference type="PROSITE" id="PS00107">
    <property type="entry name" value="PROTEIN_KINASE_ATP"/>
    <property type="match status" value="1"/>
</dbReference>
<evidence type="ECO:0000259" key="9">
    <source>
        <dbReference type="PROSITE" id="PS50011"/>
    </source>
</evidence>
<dbReference type="AlphaFoldDB" id="A0A165DF16"/>
<name>A0A165DF16_9BASI</name>
<comment type="similarity">
    <text evidence="7">Belongs to the protein kinase superfamily.</text>
</comment>
<keyword evidence="2" id="KW-0808">Transferase</keyword>
<dbReference type="FunFam" id="1.10.510.10:FF:000013">
    <property type="entry name" value="Mitogen-activated protein kinase"/>
    <property type="match status" value="1"/>
</dbReference>
<dbReference type="Pfam" id="PF00069">
    <property type="entry name" value="Pkinase"/>
    <property type="match status" value="1"/>
</dbReference>
<feature type="binding site" evidence="6">
    <location>
        <position position="50"/>
    </location>
    <ligand>
        <name>ATP</name>
        <dbReference type="ChEBI" id="CHEBI:30616"/>
    </ligand>
</feature>
<dbReference type="InterPro" id="IPR000719">
    <property type="entry name" value="Prot_kinase_dom"/>
</dbReference>
<keyword evidence="5 6" id="KW-0067">ATP-binding</keyword>
<dbReference type="Gene3D" id="1.10.510.10">
    <property type="entry name" value="Transferase(Phosphotransferase) domain 1"/>
    <property type="match status" value="1"/>
</dbReference>
<dbReference type="PROSITE" id="PS00108">
    <property type="entry name" value="PROTEIN_KINASE_ST"/>
    <property type="match status" value="1"/>
</dbReference>
<protein>
    <submittedName>
        <fullName evidence="10">Kinase-like protein</fullName>
    </submittedName>
</protein>
<evidence type="ECO:0000256" key="8">
    <source>
        <dbReference type="SAM" id="MobiDB-lite"/>
    </source>
</evidence>
<gene>
    <name evidence="10" type="ORF">CALCODRAFT_475655</name>
</gene>
<dbReference type="InterPro" id="IPR050117">
    <property type="entry name" value="MAPK"/>
</dbReference>
<dbReference type="PANTHER" id="PTHR24055">
    <property type="entry name" value="MITOGEN-ACTIVATED PROTEIN KINASE"/>
    <property type="match status" value="1"/>
</dbReference>
<reference evidence="10 11" key="1">
    <citation type="journal article" date="2016" name="Mol. Biol. Evol.">
        <title>Comparative Genomics of Early-Diverging Mushroom-Forming Fungi Provides Insights into the Origins of Lignocellulose Decay Capabilities.</title>
        <authorList>
            <person name="Nagy L.G."/>
            <person name="Riley R."/>
            <person name="Tritt A."/>
            <person name="Adam C."/>
            <person name="Daum C."/>
            <person name="Floudas D."/>
            <person name="Sun H."/>
            <person name="Yadav J.S."/>
            <person name="Pangilinan J."/>
            <person name="Larsson K.H."/>
            <person name="Matsuura K."/>
            <person name="Barry K."/>
            <person name="Labutti K."/>
            <person name="Kuo R."/>
            <person name="Ohm R.A."/>
            <person name="Bhattacharya S.S."/>
            <person name="Shirouzu T."/>
            <person name="Yoshinaga Y."/>
            <person name="Martin F.M."/>
            <person name="Grigoriev I.V."/>
            <person name="Hibbett D.S."/>
        </authorList>
    </citation>
    <scope>NUCLEOTIDE SEQUENCE [LARGE SCALE GENOMIC DNA]</scope>
    <source>
        <strain evidence="10 11">HHB12733</strain>
    </source>
</reference>
<evidence type="ECO:0000313" key="10">
    <source>
        <dbReference type="EMBL" id="KZT52671.1"/>
    </source>
</evidence>
<evidence type="ECO:0000256" key="6">
    <source>
        <dbReference type="PROSITE-ProRule" id="PRU10141"/>
    </source>
</evidence>
<dbReference type="GO" id="GO:0004674">
    <property type="term" value="F:protein serine/threonine kinase activity"/>
    <property type="evidence" value="ECO:0007669"/>
    <property type="project" value="UniProtKB-KW"/>
</dbReference>
<dbReference type="FunCoup" id="A0A165DF16">
    <property type="interactions" value="282"/>
</dbReference>
<dbReference type="InterPro" id="IPR017441">
    <property type="entry name" value="Protein_kinase_ATP_BS"/>
</dbReference>
<accession>A0A165DF16</accession>
<dbReference type="CDD" id="cd07857">
    <property type="entry name" value="STKc_MPK1"/>
    <property type="match status" value="1"/>
</dbReference>
<proteinExistence type="inferred from homology"/>
<evidence type="ECO:0000256" key="3">
    <source>
        <dbReference type="ARBA" id="ARBA00022741"/>
    </source>
</evidence>
<dbReference type="InterPro" id="IPR011009">
    <property type="entry name" value="Kinase-like_dom_sf"/>
</dbReference>
<feature type="domain" description="Protein kinase" evidence="9">
    <location>
        <begin position="20"/>
        <end position="321"/>
    </location>
</feature>
<evidence type="ECO:0000256" key="5">
    <source>
        <dbReference type="ARBA" id="ARBA00022840"/>
    </source>
</evidence>
<keyword evidence="1 7" id="KW-0723">Serine/threonine-protein kinase</keyword>